<evidence type="ECO:0000313" key="15">
    <source>
        <dbReference type="EMBL" id="KAK3087655.1"/>
    </source>
</evidence>
<evidence type="ECO:0000256" key="3">
    <source>
        <dbReference type="ARBA" id="ARBA00022499"/>
    </source>
</evidence>
<dbReference type="GO" id="GO:0008270">
    <property type="term" value="F:zinc ion binding"/>
    <property type="evidence" value="ECO:0007669"/>
    <property type="project" value="UniProtKB-KW"/>
</dbReference>
<evidence type="ECO:0000256" key="10">
    <source>
        <dbReference type="ARBA" id="ARBA00023054"/>
    </source>
</evidence>
<comment type="caution">
    <text evidence="15">The sequence shown here is derived from an EMBL/GenBank/DDBJ whole genome shotgun (WGS) entry which is preliminary data.</text>
</comment>
<dbReference type="Gene3D" id="1.20.5.170">
    <property type="match status" value="1"/>
</dbReference>
<evidence type="ECO:0000256" key="2">
    <source>
        <dbReference type="ARBA" id="ARBA00022490"/>
    </source>
</evidence>
<accession>A0AA88XLJ2</accession>
<protein>
    <recommendedName>
        <fullName evidence="17">TNF receptor-associated factor</fullName>
    </recommendedName>
</protein>
<evidence type="ECO:0000256" key="4">
    <source>
        <dbReference type="ARBA" id="ARBA00022703"/>
    </source>
</evidence>
<keyword evidence="3" id="KW-1017">Isopeptide bond</keyword>
<dbReference type="Gene3D" id="3.30.40.10">
    <property type="entry name" value="Zinc/RING finger domain, C3HC4 (zinc finger)"/>
    <property type="match status" value="2"/>
</dbReference>
<feature type="domain" description="MATH" evidence="13">
    <location>
        <begin position="276"/>
        <end position="423"/>
    </location>
</feature>
<keyword evidence="10" id="KW-0175">Coiled coil</keyword>
<evidence type="ECO:0000259" key="14">
    <source>
        <dbReference type="PROSITE" id="PS50145"/>
    </source>
</evidence>
<evidence type="ECO:0000259" key="13">
    <source>
        <dbReference type="PROSITE" id="PS50144"/>
    </source>
</evidence>
<dbReference type="Proteomes" id="UP001186944">
    <property type="component" value="Unassembled WGS sequence"/>
</dbReference>
<dbReference type="FunFam" id="2.60.210.10:FF:000001">
    <property type="entry name" value="TNF receptor-associated factor"/>
    <property type="match status" value="1"/>
</dbReference>
<dbReference type="InterPro" id="IPR013083">
    <property type="entry name" value="Znf_RING/FYVE/PHD"/>
</dbReference>
<dbReference type="GO" id="GO:0006915">
    <property type="term" value="P:apoptotic process"/>
    <property type="evidence" value="ECO:0007669"/>
    <property type="project" value="UniProtKB-KW"/>
</dbReference>
<keyword evidence="4" id="KW-0053">Apoptosis</keyword>
<evidence type="ECO:0000256" key="1">
    <source>
        <dbReference type="ARBA" id="ARBA00004496"/>
    </source>
</evidence>
<evidence type="ECO:0000256" key="12">
    <source>
        <dbReference type="SAM" id="MobiDB-lite"/>
    </source>
</evidence>
<keyword evidence="16" id="KW-1185">Reference proteome</keyword>
<keyword evidence="5 11" id="KW-0479">Metal-binding</keyword>
<feature type="domain" description="TRAF-type" evidence="14">
    <location>
        <begin position="74"/>
        <end position="118"/>
    </location>
</feature>
<comment type="subcellular location">
    <subcellularLocation>
        <location evidence="1">Cytoplasm</location>
    </subcellularLocation>
</comment>
<dbReference type="SMART" id="SM00061">
    <property type="entry name" value="MATH"/>
    <property type="match status" value="1"/>
</dbReference>
<evidence type="ECO:0000313" key="16">
    <source>
        <dbReference type="Proteomes" id="UP001186944"/>
    </source>
</evidence>
<dbReference type="InterPro" id="IPR049342">
    <property type="entry name" value="TRAF1-6_MATH_dom"/>
</dbReference>
<reference evidence="15" key="1">
    <citation type="submission" date="2019-08" db="EMBL/GenBank/DDBJ databases">
        <title>The improved chromosome-level genome for the pearl oyster Pinctada fucata martensii using PacBio sequencing and Hi-C.</title>
        <authorList>
            <person name="Zheng Z."/>
        </authorList>
    </citation>
    <scope>NUCLEOTIDE SEQUENCE</scope>
    <source>
        <strain evidence="15">ZZ-2019</strain>
        <tissue evidence="15">Adductor muscle</tissue>
    </source>
</reference>
<evidence type="ECO:0000256" key="6">
    <source>
        <dbReference type="ARBA" id="ARBA00022737"/>
    </source>
</evidence>
<evidence type="ECO:0000256" key="9">
    <source>
        <dbReference type="ARBA" id="ARBA00022843"/>
    </source>
</evidence>
<dbReference type="Pfam" id="PF21355">
    <property type="entry name" value="TRAF-mep_MATH"/>
    <property type="match status" value="1"/>
</dbReference>
<keyword evidence="6" id="KW-0677">Repeat</keyword>
<dbReference type="PANTHER" id="PTHR10131">
    <property type="entry name" value="TNF RECEPTOR ASSOCIATED FACTOR"/>
    <property type="match status" value="1"/>
</dbReference>
<feature type="region of interest" description="Disordered" evidence="12">
    <location>
        <begin position="365"/>
        <end position="387"/>
    </location>
</feature>
<dbReference type="Pfam" id="PF02176">
    <property type="entry name" value="zf-TRAF"/>
    <property type="match status" value="1"/>
</dbReference>
<dbReference type="Gene3D" id="2.60.210.10">
    <property type="entry name" value="Apoptosis, Tumor Necrosis Factor Receptor Associated Protein 2, Chain A"/>
    <property type="match status" value="1"/>
</dbReference>
<gene>
    <name evidence="15" type="ORF">FSP39_008816</name>
</gene>
<dbReference type="InterPro" id="IPR001293">
    <property type="entry name" value="Znf_TRAF"/>
</dbReference>
<dbReference type="GO" id="GO:0042981">
    <property type="term" value="P:regulation of apoptotic process"/>
    <property type="evidence" value="ECO:0007669"/>
    <property type="project" value="InterPro"/>
</dbReference>
<keyword evidence="7 11" id="KW-0863">Zinc-finger</keyword>
<dbReference type="PROSITE" id="PS50144">
    <property type="entry name" value="MATH"/>
    <property type="match status" value="1"/>
</dbReference>
<dbReference type="CDD" id="cd00270">
    <property type="entry name" value="MATH_TRAF_C"/>
    <property type="match status" value="1"/>
</dbReference>
<dbReference type="InterPro" id="IPR002083">
    <property type="entry name" value="MATH/TRAF_dom"/>
</dbReference>
<dbReference type="PROSITE" id="PS50145">
    <property type="entry name" value="ZF_TRAF"/>
    <property type="match status" value="2"/>
</dbReference>
<sequence>MEATCLNQGCNWSGKFRHFEKHANECKFKPVTCQQCHGLVEASRYKHHLGNDCPKRPIKCQYCKEDFYAEIYEAHKLECPKFPVKCDDCGKKKLTRDMLQHHYNNECSQRKITCPAGCDPVERSRFLTHLDQKSGFHLNFIMDQLKILTQETNTKVGQLAPMSEILQLKQNVEQLQVRLQQVGGPIPPGSEDNAVMQQRCRALELKVSTFEGIVTTLHREIERCLTHLDGIERGNSGNSGPVAQRVEQLERALAQKDKENMELKQYIDDKLSATYDGEHVWRIENWSKLRKDAMSGMRTSIFSVPFYTSRHGYKMCVRLYPNGDGMGRGTHISVFFVVMMGDYDPVLKWPFKHRVTFRLVNQNNDEQDQTDSFRPDPNSSSFKKPTSEMNIASGCPLFIPLTKINDASSGFVTNDVLFLKTTVTLNS</sequence>
<dbReference type="GO" id="GO:0007165">
    <property type="term" value="P:signal transduction"/>
    <property type="evidence" value="ECO:0007669"/>
    <property type="project" value="InterPro"/>
</dbReference>
<dbReference type="Pfam" id="PF16673">
    <property type="entry name" value="TRAF_BIRC3_bd"/>
    <property type="match status" value="1"/>
</dbReference>
<dbReference type="PANTHER" id="PTHR10131:SF138">
    <property type="entry name" value="RE66324P"/>
    <property type="match status" value="1"/>
</dbReference>
<dbReference type="EMBL" id="VSWD01000011">
    <property type="protein sequence ID" value="KAK3087655.1"/>
    <property type="molecule type" value="Genomic_DNA"/>
</dbReference>
<dbReference type="SUPFAM" id="SSF49599">
    <property type="entry name" value="TRAF domain-like"/>
    <property type="match status" value="2"/>
</dbReference>
<name>A0AA88XLJ2_PINIB</name>
<dbReference type="InterPro" id="IPR008974">
    <property type="entry name" value="TRAF-like"/>
</dbReference>
<feature type="zinc finger region" description="TRAF-type" evidence="11">
    <location>
        <begin position="74"/>
        <end position="118"/>
    </location>
</feature>
<evidence type="ECO:0000256" key="8">
    <source>
        <dbReference type="ARBA" id="ARBA00022833"/>
    </source>
</evidence>
<proteinExistence type="predicted"/>
<dbReference type="AlphaFoldDB" id="A0AA88XLJ2"/>
<feature type="zinc finger region" description="TRAF-type" evidence="11">
    <location>
        <begin position="22"/>
        <end position="67"/>
    </location>
</feature>
<organism evidence="15 16">
    <name type="scientific">Pinctada imbricata</name>
    <name type="common">Atlantic pearl-oyster</name>
    <name type="synonym">Pinctada martensii</name>
    <dbReference type="NCBI Taxonomy" id="66713"/>
    <lineage>
        <taxon>Eukaryota</taxon>
        <taxon>Metazoa</taxon>
        <taxon>Spiralia</taxon>
        <taxon>Lophotrochozoa</taxon>
        <taxon>Mollusca</taxon>
        <taxon>Bivalvia</taxon>
        <taxon>Autobranchia</taxon>
        <taxon>Pteriomorphia</taxon>
        <taxon>Pterioida</taxon>
        <taxon>Pterioidea</taxon>
        <taxon>Pteriidae</taxon>
        <taxon>Pinctada</taxon>
    </lineage>
</organism>
<feature type="compositionally biased region" description="Polar residues" evidence="12">
    <location>
        <begin position="377"/>
        <end position="387"/>
    </location>
</feature>
<dbReference type="GO" id="GO:0009898">
    <property type="term" value="C:cytoplasmic side of plasma membrane"/>
    <property type="evidence" value="ECO:0007669"/>
    <property type="project" value="TreeGrafter"/>
</dbReference>
<dbReference type="InterPro" id="IPR032070">
    <property type="entry name" value="TRAF_BIRC3-bd"/>
</dbReference>
<keyword evidence="8 11" id="KW-0862">Zinc</keyword>
<dbReference type="GO" id="GO:0005164">
    <property type="term" value="F:tumor necrosis factor receptor binding"/>
    <property type="evidence" value="ECO:0007669"/>
    <property type="project" value="TreeGrafter"/>
</dbReference>
<keyword evidence="9" id="KW-0832">Ubl conjugation</keyword>
<dbReference type="InterPro" id="IPR012227">
    <property type="entry name" value="TNF_rcpt-assoc_TRAF_met"/>
</dbReference>
<dbReference type="PIRSF" id="PIRSF015614">
    <property type="entry name" value="TRAF"/>
    <property type="match status" value="1"/>
</dbReference>
<feature type="domain" description="TRAF-type" evidence="14">
    <location>
        <begin position="22"/>
        <end position="67"/>
    </location>
</feature>
<evidence type="ECO:0000256" key="11">
    <source>
        <dbReference type="PROSITE-ProRule" id="PRU00207"/>
    </source>
</evidence>
<evidence type="ECO:0000256" key="5">
    <source>
        <dbReference type="ARBA" id="ARBA00022723"/>
    </source>
</evidence>
<dbReference type="GO" id="GO:0043122">
    <property type="term" value="P:regulation of canonical NF-kappaB signal transduction"/>
    <property type="evidence" value="ECO:0007669"/>
    <property type="project" value="TreeGrafter"/>
</dbReference>
<evidence type="ECO:0008006" key="17">
    <source>
        <dbReference type="Google" id="ProtNLM"/>
    </source>
</evidence>
<keyword evidence="2" id="KW-0963">Cytoplasm</keyword>
<evidence type="ECO:0000256" key="7">
    <source>
        <dbReference type="ARBA" id="ARBA00022771"/>
    </source>
</evidence>
<dbReference type="GO" id="GO:0005737">
    <property type="term" value="C:cytoplasm"/>
    <property type="evidence" value="ECO:0007669"/>
    <property type="project" value="UniProtKB-SubCell"/>
</dbReference>